<feature type="compositionally biased region" description="Basic and acidic residues" evidence="2">
    <location>
        <begin position="447"/>
        <end position="458"/>
    </location>
</feature>
<evidence type="ECO:0000256" key="1">
    <source>
        <dbReference type="ARBA" id="ARBA00007261"/>
    </source>
</evidence>
<feature type="region of interest" description="Disordered" evidence="2">
    <location>
        <begin position="445"/>
        <end position="468"/>
    </location>
</feature>
<keyword evidence="6" id="KW-0378">Hydrolase</keyword>
<evidence type="ECO:0000259" key="4">
    <source>
        <dbReference type="Pfam" id="PF00675"/>
    </source>
</evidence>
<dbReference type="SUPFAM" id="SSF63411">
    <property type="entry name" value="LuxS/MPP-like metallohydrolase"/>
    <property type="match status" value="2"/>
</dbReference>
<dbReference type="GO" id="GO:0008233">
    <property type="term" value="F:peptidase activity"/>
    <property type="evidence" value="ECO:0007669"/>
    <property type="project" value="UniProtKB-KW"/>
</dbReference>
<dbReference type="InterPro" id="IPR011765">
    <property type="entry name" value="Pept_M16_N"/>
</dbReference>
<dbReference type="GO" id="GO:0046872">
    <property type="term" value="F:metal ion binding"/>
    <property type="evidence" value="ECO:0007669"/>
    <property type="project" value="InterPro"/>
</dbReference>
<gene>
    <name evidence="6" type="primary">pqqL</name>
    <name evidence="6" type="ORF">OTERR_04000</name>
</gene>
<proteinExistence type="inferred from homology"/>
<accession>A0A5C1E4M5</accession>
<dbReference type="Gene3D" id="3.30.830.10">
    <property type="entry name" value="Metalloenzyme, LuxS/M16 peptidase-like"/>
    <property type="match status" value="2"/>
</dbReference>
<evidence type="ECO:0000313" key="6">
    <source>
        <dbReference type="EMBL" id="QEL63876.1"/>
    </source>
</evidence>
<evidence type="ECO:0000256" key="2">
    <source>
        <dbReference type="SAM" id="MobiDB-lite"/>
    </source>
</evidence>
<dbReference type="Pfam" id="PF05193">
    <property type="entry name" value="Peptidase_M16_C"/>
    <property type="match status" value="1"/>
</dbReference>
<dbReference type="Proteomes" id="UP000323671">
    <property type="component" value="Chromosome"/>
</dbReference>
<keyword evidence="7" id="KW-1185">Reference proteome</keyword>
<evidence type="ECO:0000256" key="3">
    <source>
        <dbReference type="SAM" id="SignalP"/>
    </source>
</evidence>
<feature type="chain" id="PRO_5023037802" evidence="3">
    <location>
        <begin position="23"/>
        <end position="468"/>
    </location>
</feature>
<dbReference type="Pfam" id="PF00675">
    <property type="entry name" value="Peptidase_M16"/>
    <property type="match status" value="1"/>
</dbReference>
<dbReference type="RefSeq" id="WP_149424701.1">
    <property type="nucleotide sequence ID" value="NZ_CP022579.1"/>
</dbReference>
<comment type="similarity">
    <text evidence="1">Belongs to the peptidase M16 family.</text>
</comment>
<organism evidence="6 7">
    <name type="scientific">Oryzomicrobium terrae</name>
    <dbReference type="NCBI Taxonomy" id="1735038"/>
    <lineage>
        <taxon>Bacteria</taxon>
        <taxon>Pseudomonadati</taxon>
        <taxon>Pseudomonadota</taxon>
        <taxon>Betaproteobacteria</taxon>
        <taxon>Rhodocyclales</taxon>
        <taxon>Rhodocyclaceae</taxon>
        <taxon>Oryzomicrobium</taxon>
    </lineage>
</organism>
<dbReference type="GO" id="GO:0006508">
    <property type="term" value="P:proteolysis"/>
    <property type="evidence" value="ECO:0007669"/>
    <property type="project" value="UniProtKB-KW"/>
</dbReference>
<feature type="domain" description="Peptidase M16 C-terminal" evidence="5">
    <location>
        <begin position="192"/>
        <end position="379"/>
    </location>
</feature>
<feature type="domain" description="Peptidase M16 N-terminal" evidence="4">
    <location>
        <begin position="38"/>
        <end position="182"/>
    </location>
</feature>
<dbReference type="PANTHER" id="PTHR11851:SF49">
    <property type="entry name" value="MITOCHONDRIAL-PROCESSING PEPTIDASE SUBUNIT ALPHA"/>
    <property type="match status" value="1"/>
</dbReference>
<dbReference type="PANTHER" id="PTHR11851">
    <property type="entry name" value="METALLOPROTEASE"/>
    <property type="match status" value="1"/>
</dbReference>
<sequence>MKRMLRGLLCLALSLNAALAVAAGAPVFETRLDNGLKVLVMEDRRAPTAVQMVWYRVGSVDEVNGTTGLAHALEHMMFKGTPKVGVGGFSKRVAAAGGRENAFTNRDYTAYFQQIPKERLHEMMVLEADRMRHLSLAPAEFAKEIQVVMEERRLRTEDQPGSLLYEGLNAAAFQASPYRVPVIGWMDDLKHMTVADLRAFYDRWYVPNNATLVVVGDVDHQQVFRWAKETYGPLKARPLPVRKPQDEPVQTGIRRVTVKAPAELPSVMLAWKAPKVTGMDAKAQAQDGDTYALDVLAALLDGYDGARLTTRLVKEARIAQDVGVGYDNVGRGPALFMVQATPAPGKTPAEVEAAVRAEIARIATEGVKDEELVRARAQMLASQIYKRDSMFAQAMEMGELETVGLGWQASDRMIERLKAVTAADVVRVAKTYFGDDTLTVGVLDPQPLKDRPAAKARGDAVPAAGLRH</sequence>
<evidence type="ECO:0000259" key="5">
    <source>
        <dbReference type="Pfam" id="PF05193"/>
    </source>
</evidence>
<dbReference type="InterPro" id="IPR011249">
    <property type="entry name" value="Metalloenz_LuxS/M16"/>
</dbReference>
<protein>
    <submittedName>
        <fullName evidence="6">Zinc protease</fullName>
    </submittedName>
</protein>
<reference evidence="6 7" key="1">
    <citation type="submission" date="2017-07" db="EMBL/GenBank/DDBJ databases">
        <title>Complete genome sequence of Oryzomicrobium terrae TPP412.</title>
        <authorList>
            <person name="Chiu L.-W."/>
            <person name="Lo K.-J."/>
            <person name="Tsai Y.-M."/>
            <person name="Lin S.-S."/>
            <person name="Kuo C.-H."/>
            <person name="Liu C.-T."/>
        </authorList>
    </citation>
    <scope>NUCLEOTIDE SEQUENCE [LARGE SCALE GENOMIC DNA]</scope>
    <source>
        <strain evidence="6 7">TPP412</strain>
    </source>
</reference>
<dbReference type="AlphaFoldDB" id="A0A5C1E4M5"/>
<dbReference type="EMBL" id="CP022579">
    <property type="protein sequence ID" value="QEL63876.1"/>
    <property type="molecule type" value="Genomic_DNA"/>
</dbReference>
<name>A0A5C1E4M5_9RHOO</name>
<keyword evidence="6" id="KW-0645">Protease</keyword>
<dbReference type="KEGG" id="otr:OTERR_04000"/>
<evidence type="ECO:0000313" key="7">
    <source>
        <dbReference type="Proteomes" id="UP000323671"/>
    </source>
</evidence>
<dbReference type="InterPro" id="IPR007863">
    <property type="entry name" value="Peptidase_M16_C"/>
</dbReference>
<dbReference type="InterPro" id="IPR050361">
    <property type="entry name" value="MPP/UQCRC_Complex"/>
</dbReference>
<feature type="signal peptide" evidence="3">
    <location>
        <begin position="1"/>
        <end position="22"/>
    </location>
</feature>
<keyword evidence="3" id="KW-0732">Signal</keyword>